<evidence type="ECO:0000313" key="2">
    <source>
        <dbReference type="EMBL" id="AEV32141.1"/>
    </source>
</evidence>
<reference evidence="2 3" key="1">
    <citation type="journal article" date="2012" name="Stand. Genomic Sci.">
        <title>Genome sequence of the orange-pigmented seawater bacterium Owenweeksia hongkongensis type strain (UST20020801(T)).</title>
        <authorList>
            <person name="Riedel T."/>
            <person name="Held B."/>
            <person name="Nolan M."/>
            <person name="Lucas S."/>
            <person name="Lapidus A."/>
            <person name="Tice H."/>
            <person name="Del Rio T.G."/>
            <person name="Cheng J.F."/>
            <person name="Han C."/>
            <person name="Tapia R."/>
            <person name="Goodwin L.A."/>
            <person name="Pitluck S."/>
            <person name="Liolios K."/>
            <person name="Mavromatis K."/>
            <person name="Pagani I."/>
            <person name="Ivanova N."/>
            <person name="Mikhailova N."/>
            <person name="Pati A."/>
            <person name="Chen A."/>
            <person name="Palaniappan K."/>
            <person name="Rohde M."/>
            <person name="Tindall B.J."/>
            <person name="Detter J.C."/>
            <person name="Goker M."/>
            <person name="Woyke T."/>
            <person name="Bristow J."/>
            <person name="Eisen J.A."/>
            <person name="Markowitz V."/>
            <person name="Hugenholtz P."/>
            <person name="Klenk H.P."/>
            <person name="Kyrpides N.C."/>
        </authorList>
    </citation>
    <scope>NUCLEOTIDE SEQUENCE</scope>
    <source>
        <strain evidence="3">DSM 17368 / JCM 12287 / NRRL B-23963</strain>
    </source>
</reference>
<proteinExistence type="predicted"/>
<gene>
    <name evidence="2" type="ordered locus">Oweho_1136</name>
</gene>
<dbReference type="STRING" id="926562.Oweho_1136"/>
<dbReference type="Proteomes" id="UP000005631">
    <property type="component" value="Chromosome"/>
</dbReference>
<dbReference type="eggNOG" id="ENOG5032VIS">
    <property type="taxonomic scope" value="Bacteria"/>
</dbReference>
<evidence type="ECO:0000256" key="1">
    <source>
        <dbReference type="SAM" id="Phobius"/>
    </source>
</evidence>
<dbReference type="KEGG" id="oho:Oweho_1136"/>
<evidence type="ECO:0000313" key="3">
    <source>
        <dbReference type="Proteomes" id="UP000005631"/>
    </source>
</evidence>
<keyword evidence="1" id="KW-0812">Transmembrane</keyword>
<keyword evidence="1" id="KW-1133">Transmembrane helix</keyword>
<keyword evidence="3" id="KW-1185">Reference proteome</keyword>
<keyword evidence="1" id="KW-0472">Membrane</keyword>
<dbReference type="RefSeq" id="WP_014201501.1">
    <property type="nucleotide sequence ID" value="NC_016599.1"/>
</dbReference>
<organism evidence="2 3">
    <name type="scientific">Owenweeksia hongkongensis (strain DSM 17368 / CIP 108786 / JCM 12287 / NRRL B-23963 / UST20020801)</name>
    <dbReference type="NCBI Taxonomy" id="926562"/>
    <lineage>
        <taxon>Bacteria</taxon>
        <taxon>Pseudomonadati</taxon>
        <taxon>Bacteroidota</taxon>
        <taxon>Flavobacteriia</taxon>
        <taxon>Flavobacteriales</taxon>
        <taxon>Owenweeksiaceae</taxon>
        <taxon>Owenweeksia</taxon>
    </lineage>
</organism>
<name>G8R596_OWEHD</name>
<sequence length="91" mass="11065">MEAPRLPSVFKAHRAKQFDMKPRYYDERKERIEELKKKYADKEVPRTTISFREKVEGKWRHERSRSVGKSNFRVLIIIAILTYITYLIITY</sequence>
<protein>
    <submittedName>
        <fullName evidence="2">Uncharacterized protein</fullName>
    </submittedName>
</protein>
<feature type="transmembrane region" description="Helical" evidence="1">
    <location>
        <begin position="70"/>
        <end position="89"/>
    </location>
</feature>
<accession>G8R596</accession>
<dbReference type="AlphaFoldDB" id="G8R596"/>
<dbReference type="EMBL" id="CP003156">
    <property type="protein sequence ID" value="AEV32141.1"/>
    <property type="molecule type" value="Genomic_DNA"/>
</dbReference>
<dbReference type="HOGENOM" id="CLU_2424110_0_0_10"/>